<dbReference type="Pfam" id="PF13508">
    <property type="entry name" value="Acetyltransf_7"/>
    <property type="match status" value="1"/>
</dbReference>
<proteinExistence type="predicted"/>
<dbReference type="InterPro" id="IPR000182">
    <property type="entry name" value="GNAT_dom"/>
</dbReference>
<dbReference type="SUPFAM" id="SSF55729">
    <property type="entry name" value="Acyl-CoA N-acyltransferases (Nat)"/>
    <property type="match status" value="1"/>
</dbReference>
<feature type="domain" description="N-acetyltransferase" evidence="1">
    <location>
        <begin position="108"/>
        <end position="240"/>
    </location>
</feature>
<reference evidence="2 3" key="1">
    <citation type="submission" date="2021-05" db="EMBL/GenBank/DDBJ databases">
        <title>Kineosporia and Streptomyces sp. nov. two new marine actinobacteria isolated from Coral.</title>
        <authorList>
            <person name="Buangrab K."/>
            <person name="Sutthacheep M."/>
            <person name="Yeemin T."/>
            <person name="Harunari E."/>
            <person name="Igarashi Y."/>
            <person name="Kanchanasin P."/>
            <person name="Tanasupawat S."/>
            <person name="Phongsopitanun W."/>
        </authorList>
    </citation>
    <scope>NUCLEOTIDE SEQUENCE [LARGE SCALE GENOMIC DNA]</scope>
    <source>
        <strain evidence="2 3">J2-2</strain>
    </source>
</reference>
<dbReference type="InterPro" id="IPR016181">
    <property type="entry name" value="Acyl_CoA_acyltransferase"/>
</dbReference>
<comment type="caution">
    <text evidence="2">The sequence shown here is derived from an EMBL/GenBank/DDBJ whole genome shotgun (WGS) entry which is preliminary data.</text>
</comment>
<protein>
    <submittedName>
        <fullName evidence="2">GNAT family N-acetyltransferase</fullName>
    </submittedName>
</protein>
<dbReference type="RefSeq" id="WP_214157187.1">
    <property type="nucleotide sequence ID" value="NZ_JAHBAY010000007.1"/>
</dbReference>
<dbReference type="EMBL" id="JAHBAY010000007">
    <property type="protein sequence ID" value="MBT0770897.1"/>
    <property type="molecule type" value="Genomic_DNA"/>
</dbReference>
<evidence type="ECO:0000259" key="1">
    <source>
        <dbReference type="PROSITE" id="PS51186"/>
    </source>
</evidence>
<sequence length="240" mass="25763">MLTTDGTGTDLYVANGIARWTAMGFPVRGLPDGEDVFARRTTSGAQIVPRRRLPPERIEELLGTPVVGYRTMVEDPYGVEGVRVPPGVSVHVYPTMLRPAGDVEVTAGDVRPVTVARELDEAERVIVEGFPRAELVPWSPGRMIPKSVLGEPGWTTWLARRDGEPAAAAVSYDDGAAVGVFWLATLPGHRGAGLGSAVMTSILAAHPGRASVLVATQAGLPLYERLGYRTVSRGHWYVRA</sequence>
<evidence type="ECO:0000313" key="2">
    <source>
        <dbReference type="EMBL" id="MBT0770897.1"/>
    </source>
</evidence>
<organism evidence="2 3">
    <name type="scientific">Kineosporia corallincola</name>
    <dbReference type="NCBI Taxonomy" id="2835133"/>
    <lineage>
        <taxon>Bacteria</taxon>
        <taxon>Bacillati</taxon>
        <taxon>Actinomycetota</taxon>
        <taxon>Actinomycetes</taxon>
        <taxon>Kineosporiales</taxon>
        <taxon>Kineosporiaceae</taxon>
        <taxon>Kineosporia</taxon>
    </lineage>
</organism>
<gene>
    <name evidence="2" type="ORF">KIH74_18300</name>
</gene>
<dbReference type="Proteomes" id="UP001197247">
    <property type="component" value="Unassembled WGS sequence"/>
</dbReference>
<name>A0ABS5TIJ3_9ACTN</name>
<evidence type="ECO:0000313" key="3">
    <source>
        <dbReference type="Proteomes" id="UP001197247"/>
    </source>
</evidence>
<dbReference type="Gene3D" id="3.40.630.30">
    <property type="match status" value="1"/>
</dbReference>
<accession>A0ABS5TIJ3</accession>
<dbReference type="PROSITE" id="PS51186">
    <property type="entry name" value="GNAT"/>
    <property type="match status" value="1"/>
</dbReference>
<dbReference type="CDD" id="cd04301">
    <property type="entry name" value="NAT_SF"/>
    <property type="match status" value="1"/>
</dbReference>
<keyword evidence="3" id="KW-1185">Reference proteome</keyword>